<accession>A0A433PCE3</accession>
<dbReference type="EMBL" id="RBNJ01025962">
    <property type="protein sequence ID" value="RUS15188.1"/>
    <property type="molecule type" value="Genomic_DNA"/>
</dbReference>
<proteinExistence type="predicted"/>
<dbReference type="Proteomes" id="UP000274822">
    <property type="component" value="Unassembled WGS sequence"/>
</dbReference>
<evidence type="ECO:0000313" key="1">
    <source>
        <dbReference type="EMBL" id="RUS15188.1"/>
    </source>
</evidence>
<name>A0A433PCE3_9FUNG</name>
<keyword evidence="2" id="KW-1185">Reference proteome</keyword>
<comment type="caution">
    <text evidence="1">The sequence shown here is derived from an EMBL/GenBank/DDBJ whole genome shotgun (WGS) entry which is preliminary data.</text>
</comment>
<reference evidence="1 2" key="1">
    <citation type="journal article" date="2018" name="New Phytol.">
        <title>Phylogenomics of Endogonaceae and evolution of mycorrhizas within Mucoromycota.</title>
        <authorList>
            <person name="Chang Y."/>
            <person name="Desiro A."/>
            <person name="Na H."/>
            <person name="Sandor L."/>
            <person name="Lipzen A."/>
            <person name="Clum A."/>
            <person name="Barry K."/>
            <person name="Grigoriev I.V."/>
            <person name="Martin F.M."/>
            <person name="Stajich J.E."/>
            <person name="Smith M.E."/>
            <person name="Bonito G."/>
            <person name="Spatafora J.W."/>
        </authorList>
    </citation>
    <scope>NUCLEOTIDE SEQUENCE [LARGE SCALE GENOMIC DNA]</scope>
    <source>
        <strain evidence="1 2">AD002</strain>
    </source>
</reference>
<dbReference type="AlphaFoldDB" id="A0A433PCE3"/>
<sequence>MIPRAIKTRKPVPVVLGLTAVLAGGEFVWAGFGGEYRWGEKSVRDVWHGEIDFWSGSAWISNVSTADFSIKGCVYFSYNKLQFPEERRAALSDLEAAGLQRAKTIVRASYELRTGRELK</sequence>
<evidence type="ECO:0000313" key="2">
    <source>
        <dbReference type="Proteomes" id="UP000274822"/>
    </source>
</evidence>
<feature type="non-terminal residue" evidence="1">
    <location>
        <position position="119"/>
    </location>
</feature>
<gene>
    <name evidence="1" type="ORF">BC938DRAFT_477052</name>
</gene>
<organism evidence="1 2">
    <name type="scientific">Jimgerdemannia flammicorona</name>
    <dbReference type="NCBI Taxonomy" id="994334"/>
    <lineage>
        <taxon>Eukaryota</taxon>
        <taxon>Fungi</taxon>
        <taxon>Fungi incertae sedis</taxon>
        <taxon>Mucoromycota</taxon>
        <taxon>Mucoromycotina</taxon>
        <taxon>Endogonomycetes</taxon>
        <taxon>Endogonales</taxon>
        <taxon>Endogonaceae</taxon>
        <taxon>Jimgerdemannia</taxon>
    </lineage>
</organism>
<protein>
    <submittedName>
        <fullName evidence="1">Uncharacterized protein</fullName>
    </submittedName>
</protein>